<keyword evidence="4" id="KW-1185">Reference proteome</keyword>
<evidence type="ECO:0000256" key="2">
    <source>
        <dbReference type="SAM" id="MobiDB-lite"/>
    </source>
</evidence>
<dbReference type="EMBL" id="CM007385">
    <property type="protein sequence ID" value="ONK70144.1"/>
    <property type="molecule type" value="Genomic_DNA"/>
</dbReference>
<protein>
    <submittedName>
        <fullName evidence="3">Uncharacterized protein</fullName>
    </submittedName>
</protein>
<dbReference type="PANTHER" id="PTHR33083">
    <property type="entry name" value="EXPRESSED PROTEIN"/>
    <property type="match status" value="1"/>
</dbReference>
<reference evidence="4" key="1">
    <citation type="journal article" date="2017" name="Nat. Commun.">
        <title>The asparagus genome sheds light on the origin and evolution of a young Y chromosome.</title>
        <authorList>
            <person name="Harkess A."/>
            <person name="Zhou J."/>
            <person name="Xu C."/>
            <person name="Bowers J.E."/>
            <person name="Van der Hulst R."/>
            <person name="Ayyampalayam S."/>
            <person name="Mercati F."/>
            <person name="Riccardi P."/>
            <person name="McKain M.R."/>
            <person name="Kakrana A."/>
            <person name="Tang H."/>
            <person name="Ray J."/>
            <person name="Groenendijk J."/>
            <person name="Arikit S."/>
            <person name="Mathioni S.M."/>
            <person name="Nakano M."/>
            <person name="Shan H."/>
            <person name="Telgmann-Rauber A."/>
            <person name="Kanno A."/>
            <person name="Yue Z."/>
            <person name="Chen H."/>
            <person name="Li W."/>
            <person name="Chen Y."/>
            <person name="Xu X."/>
            <person name="Zhang Y."/>
            <person name="Luo S."/>
            <person name="Chen H."/>
            <person name="Gao J."/>
            <person name="Mao Z."/>
            <person name="Pires J.C."/>
            <person name="Luo M."/>
            <person name="Kudrna D."/>
            <person name="Wing R.A."/>
            <person name="Meyers B.C."/>
            <person name="Yi K."/>
            <person name="Kong H."/>
            <person name="Lavrijsen P."/>
            <person name="Sunseri F."/>
            <person name="Falavigna A."/>
            <person name="Ye Y."/>
            <person name="Leebens-Mack J.H."/>
            <person name="Chen G."/>
        </authorList>
    </citation>
    <scope>NUCLEOTIDE SEQUENCE [LARGE SCALE GENOMIC DNA]</scope>
    <source>
        <strain evidence="4">cv. DH0086</strain>
    </source>
</reference>
<gene>
    <name evidence="3" type="ORF">A4U43_C05F30710</name>
</gene>
<evidence type="ECO:0000256" key="1">
    <source>
        <dbReference type="ARBA" id="ARBA00034773"/>
    </source>
</evidence>
<dbReference type="InterPro" id="IPR007608">
    <property type="entry name" value="Senescence_reg_S40"/>
</dbReference>
<evidence type="ECO:0000313" key="3">
    <source>
        <dbReference type="EMBL" id="ONK70144.1"/>
    </source>
</evidence>
<comment type="similarity">
    <text evidence="1">Belongs to the senescence regulator S40 family.</text>
</comment>
<dbReference type="AlphaFoldDB" id="A0A5P1EWC1"/>
<sequence>MHPKKHDGIPQANKWRRKSFKRQTSYGRMVTPRATARPNCRRPRNRAVTNSPRSRALGPRAERASCSWTQGFTTLEENCEFDECKKRKMIPPHVVVARRAADKAAFSMFAGNGRTLKGRDMKRVRDAVLRMTGFLER</sequence>
<proteinExistence type="inferred from homology"/>
<accession>A0A5P1EWC1</accession>
<organism evidence="3 4">
    <name type="scientific">Asparagus officinalis</name>
    <name type="common">Garden asparagus</name>
    <dbReference type="NCBI Taxonomy" id="4686"/>
    <lineage>
        <taxon>Eukaryota</taxon>
        <taxon>Viridiplantae</taxon>
        <taxon>Streptophyta</taxon>
        <taxon>Embryophyta</taxon>
        <taxon>Tracheophyta</taxon>
        <taxon>Spermatophyta</taxon>
        <taxon>Magnoliopsida</taxon>
        <taxon>Liliopsida</taxon>
        <taxon>Asparagales</taxon>
        <taxon>Asparagaceae</taxon>
        <taxon>Asparagoideae</taxon>
        <taxon>Asparagus</taxon>
    </lineage>
</organism>
<dbReference type="Gramene" id="ONK70144">
    <property type="protein sequence ID" value="ONK70144"/>
    <property type="gene ID" value="A4U43_C05F30710"/>
</dbReference>
<dbReference type="PANTHER" id="PTHR33083:SF123">
    <property type="entry name" value="EXPRESSED PROTEIN"/>
    <property type="match status" value="1"/>
</dbReference>
<feature type="region of interest" description="Disordered" evidence="2">
    <location>
        <begin position="1"/>
        <end position="62"/>
    </location>
</feature>
<dbReference type="GO" id="GO:0010150">
    <property type="term" value="P:leaf senescence"/>
    <property type="evidence" value="ECO:0007669"/>
    <property type="project" value="UniProtKB-ARBA"/>
</dbReference>
<dbReference type="Proteomes" id="UP000243459">
    <property type="component" value="Chromosome 5"/>
</dbReference>
<dbReference type="Pfam" id="PF04520">
    <property type="entry name" value="Senescence_reg"/>
    <property type="match status" value="1"/>
</dbReference>
<dbReference type="OMA" id="CEFDECK"/>
<evidence type="ECO:0000313" key="4">
    <source>
        <dbReference type="Proteomes" id="UP000243459"/>
    </source>
</evidence>
<name>A0A5P1EWC1_ASPOF</name>